<feature type="domain" description="LIM zinc-binding" evidence="6">
    <location>
        <begin position="43"/>
        <end position="103"/>
    </location>
</feature>
<dbReference type="PANTHER" id="PTHR24206">
    <property type="entry name" value="OS06G0237300 PROTEIN"/>
    <property type="match status" value="1"/>
</dbReference>
<evidence type="ECO:0000313" key="7">
    <source>
        <dbReference type="EMBL" id="ROT81579.1"/>
    </source>
</evidence>
<dbReference type="GO" id="GO:0046872">
    <property type="term" value="F:metal ion binding"/>
    <property type="evidence" value="ECO:0007669"/>
    <property type="project" value="UniProtKB-KW"/>
</dbReference>
<evidence type="ECO:0000256" key="5">
    <source>
        <dbReference type="SAM" id="MobiDB-lite"/>
    </source>
</evidence>
<feature type="region of interest" description="Disordered" evidence="5">
    <location>
        <begin position="190"/>
        <end position="219"/>
    </location>
</feature>
<evidence type="ECO:0000259" key="6">
    <source>
        <dbReference type="PROSITE" id="PS50023"/>
    </source>
</evidence>
<dbReference type="OrthoDB" id="25654at2759"/>
<evidence type="ECO:0000256" key="2">
    <source>
        <dbReference type="ARBA" id="ARBA00022833"/>
    </source>
</evidence>
<feature type="domain" description="LIM zinc-binding" evidence="6">
    <location>
        <begin position="509"/>
        <end position="569"/>
    </location>
</feature>
<dbReference type="SUPFAM" id="SSF57716">
    <property type="entry name" value="Glucocorticoid receptor-like (DNA-binding domain)"/>
    <property type="match status" value="4"/>
</dbReference>
<dbReference type="Gene3D" id="2.10.110.10">
    <property type="entry name" value="Cysteine Rich Protein"/>
    <property type="match status" value="2"/>
</dbReference>
<comment type="caution">
    <text evidence="7">The sequence shown here is derived from an EMBL/GenBank/DDBJ whole genome shotgun (WGS) entry which is preliminary data.</text>
</comment>
<evidence type="ECO:0000256" key="3">
    <source>
        <dbReference type="ARBA" id="ARBA00023038"/>
    </source>
</evidence>
<feature type="compositionally biased region" description="Basic and acidic residues" evidence="5">
    <location>
        <begin position="264"/>
        <end position="282"/>
    </location>
</feature>
<dbReference type="PROSITE" id="PS00478">
    <property type="entry name" value="LIM_DOMAIN_1"/>
    <property type="match status" value="1"/>
</dbReference>
<protein>
    <submittedName>
        <fullName evidence="7">Putative biorientation of chromosomes in cell division protein 1-like 1 isoform X4</fullName>
    </submittedName>
</protein>
<keyword evidence="1 4" id="KW-0479">Metal-binding</keyword>
<dbReference type="FunFam" id="2.10.110.10:FF:000122">
    <property type="entry name" value="LIM domain and actin-binding protein"/>
    <property type="match status" value="1"/>
</dbReference>
<name>A0A423TYP1_PENVA</name>
<dbReference type="Proteomes" id="UP000283509">
    <property type="component" value="Unassembled WGS sequence"/>
</dbReference>
<dbReference type="CDD" id="cd09358">
    <property type="entry name" value="LIM_Mical_like"/>
    <property type="match status" value="1"/>
</dbReference>
<gene>
    <name evidence="7" type="ORF">C7M84_025252</name>
</gene>
<evidence type="ECO:0000256" key="1">
    <source>
        <dbReference type="ARBA" id="ARBA00022723"/>
    </source>
</evidence>
<keyword evidence="7" id="KW-0131">Cell cycle</keyword>
<keyword evidence="2 4" id="KW-0862">Zinc</keyword>
<dbReference type="InterPro" id="IPR001781">
    <property type="entry name" value="Znf_LIM"/>
</dbReference>
<keyword evidence="7" id="KW-0132">Cell division</keyword>
<reference evidence="7 8" key="2">
    <citation type="submission" date="2019-01" db="EMBL/GenBank/DDBJ databases">
        <title>The decoding of complex shrimp genome reveals the adaptation for benthos swimmer, frequently molting mechanism and breeding impact on genome.</title>
        <authorList>
            <person name="Sun Y."/>
            <person name="Gao Y."/>
            <person name="Yu Y."/>
        </authorList>
    </citation>
    <scope>NUCLEOTIDE SEQUENCE [LARGE SCALE GENOMIC DNA]</scope>
    <source>
        <tissue evidence="7">Muscle</tissue>
    </source>
</reference>
<dbReference type="GO" id="GO:0051301">
    <property type="term" value="P:cell division"/>
    <property type="evidence" value="ECO:0007669"/>
    <property type="project" value="UniProtKB-KW"/>
</dbReference>
<dbReference type="EMBL" id="QCYY01000951">
    <property type="protein sequence ID" value="ROT81579.1"/>
    <property type="molecule type" value="Genomic_DNA"/>
</dbReference>
<feature type="region of interest" description="Disordered" evidence="5">
    <location>
        <begin position="405"/>
        <end position="425"/>
    </location>
</feature>
<keyword evidence="3 4" id="KW-0440">LIM domain</keyword>
<proteinExistence type="predicted"/>
<accession>A0A423TYP1</accession>
<evidence type="ECO:0000256" key="4">
    <source>
        <dbReference type="PROSITE-ProRule" id="PRU00125"/>
    </source>
</evidence>
<keyword evidence="8" id="KW-1185">Reference proteome</keyword>
<dbReference type="AlphaFoldDB" id="A0A423TYP1"/>
<organism evidence="7 8">
    <name type="scientific">Penaeus vannamei</name>
    <name type="common">Whiteleg shrimp</name>
    <name type="synonym">Litopenaeus vannamei</name>
    <dbReference type="NCBI Taxonomy" id="6689"/>
    <lineage>
        <taxon>Eukaryota</taxon>
        <taxon>Metazoa</taxon>
        <taxon>Ecdysozoa</taxon>
        <taxon>Arthropoda</taxon>
        <taxon>Crustacea</taxon>
        <taxon>Multicrustacea</taxon>
        <taxon>Malacostraca</taxon>
        <taxon>Eumalacostraca</taxon>
        <taxon>Eucarida</taxon>
        <taxon>Decapoda</taxon>
        <taxon>Dendrobranchiata</taxon>
        <taxon>Penaeoidea</taxon>
        <taxon>Penaeidae</taxon>
        <taxon>Penaeus</taxon>
    </lineage>
</organism>
<evidence type="ECO:0000313" key="8">
    <source>
        <dbReference type="Proteomes" id="UP000283509"/>
    </source>
</evidence>
<dbReference type="SMART" id="SM00132">
    <property type="entry name" value="LIM"/>
    <property type="match status" value="2"/>
</dbReference>
<dbReference type="Pfam" id="PF00412">
    <property type="entry name" value="LIM"/>
    <property type="match status" value="2"/>
</dbReference>
<dbReference type="PROSITE" id="PS50023">
    <property type="entry name" value="LIM_DOMAIN_2"/>
    <property type="match status" value="2"/>
</dbReference>
<sequence>MKAVYLNRDDILEKHVGPRVRSFDASKMKNKFEKPKQVSQMPTECKQCGKQVFQMERIVAERAAWHKNCFRCTECNTILTLETYQSHEGVLYCKPHFRDLFRPKAVVEDPMEARKDRTTDRPDYGLEELSTANVRQKFAMFEQAAQEDELQADPAQIRRSNSLLNRAARQVHPDASCWGKNISTREMFESGSLDGQNDKNKRPEQINIEGRPATKNLRERFEKGELGGSLDDQKEVDEVFRNSETASKARNLFKQMESGEGQENDERATAKPRENRLSKEVGDGANGDGEEEGLESSNILDRFKFFATYEERVKEQERKKKKVFRITPPRDGAQVDEELLKAHMPKRCMAINCPVCRLRGCDDEEVADFYGRDPNLVKYTDNLEEPLDCRKTKSVLAMFRKMEMQEDDDAKGPRPLKRFTPPPEGLIRKSARKAASLRAKFERWESEVEHNNEYNRNERNEDDEECMPSIDTARNLRAMFENKAQEASRPVVSSQPKLKVNRFVGGGGDKCLSCDRTVYAMERLEVAGRVLHKNCFKCCKCSTKLSMNSFSIGGEDIYCMTHYKQAFTEKGTYDVFTPNKGKWTRKIEATSSELAKSQE</sequence>
<feature type="region of interest" description="Disordered" evidence="5">
    <location>
        <begin position="241"/>
        <end position="294"/>
    </location>
</feature>
<reference evidence="7 8" key="1">
    <citation type="submission" date="2018-04" db="EMBL/GenBank/DDBJ databases">
        <authorList>
            <person name="Zhang X."/>
            <person name="Yuan J."/>
            <person name="Li F."/>
            <person name="Xiang J."/>
        </authorList>
    </citation>
    <scope>NUCLEOTIDE SEQUENCE [LARGE SCALE GENOMIC DNA]</scope>
    <source>
        <tissue evidence="7">Muscle</tissue>
    </source>
</reference>